<dbReference type="GO" id="GO:0008763">
    <property type="term" value="F:UDP-N-acetylmuramate-L-alanine ligase activity"/>
    <property type="evidence" value="ECO:0007669"/>
    <property type="project" value="UniProtKB-EC"/>
</dbReference>
<evidence type="ECO:0000256" key="9">
    <source>
        <dbReference type="SAM" id="Phobius"/>
    </source>
</evidence>
<dbReference type="InterPro" id="IPR005758">
    <property type="entry name" value="UDP-N-AcMur_Ala_ligase_MurC"/>
</dbReference>
<dbReference type="EMBL" id="CAFBMR010000056">
    <property type="protein sequence ID" value="CAB4919226.1"/>
    <property type="molecule type" value="Genomic_DNA"/>
</dbReference>
<comment type="catalytic activity">
    <reaction evidence="8">
        <text>UDP-N-acetyl-alpha-D-muramate + L-alanine + ATP = UDP-N-acetyl-alpha-D-muramoyl-L-alanine + ADP + phosphate + H(+)</text>
        <dbReference type="Rhea" id="RHEA:23372"/>
        <dbReference type="ChEBI" id="CHEBI:15378"/>
        <dbReference type="ChEBI" id="CHEBI:30616"/>
        <dbReference type="ChEBI" id="CHEBI:43474"/>
        <dbReference type="ChEBI" id="CHEBI:57972"/>
        <dbReference type="ChEBI" id="CHEBI:70757"/>
        <dbReference type="ChEBI" id="CHEBI:83898"/>
        <dbReference type="ChEBI" id="CHEBI:456216"/>
        <dbReference type="EC" id="6.3.2.8"/>
    </reaction>
</comment>
<reference evidence="13" key="1">
    <citation type="submission" date="2020-05" db="EMBL/GenBank/DDBJ databases">
        <authorList>
            <person name="Chiriac C."/>
            <person name="Salcher M."/>
            <person name="Ghai R."/>
            <person name="Kavagutti S V."/>
        </authorList>
    </citation>
    <scope>NUCLEOTIDE SEQUENCE</scope>
</reference>
<dbReference type="InterPro" id="IPR000713">
    <property type="entry name" value="Mur_ligase_N"/>
</dbReference>
<dbReference type="NCBIfam" id="TIGR01082">
    <property type="entry name" value="murC"/>
    <property type="match status" value="1"/>
</dbReference>
<dbReference type="GO" id="GO:0005524">
    <property type="term" value="F:ATP binding"/>
    <property type="evidence" value="ECO:0007669"/>
    <property type="project" value="UniProtKB-KW"/>
</dbReference>
<dbReference type="SUPFAM" id="SSF51984">
    <property type="entry name" value="MurCD N-terminal domain"/>
    <property type="match status" value="1"/>
</dbReference>
<dbReference type="UniPathway" id="UPA00219"/>
<keyword evidence="9" id="KW-1133">Transmembrane helix</keyword>
<evidence type="ECO:0000256" key="1">
    <source>
        <dbReference type="ARBA" id="ARBA00004496"/>
    </source>
</evidence>
<dbReference type="Gene3D" id="3.40.1190.10">
    <property type="entry name" value="Mur-like, catalytic domain"/>
    <property type="match status" value="1"/>
</dbReference>
<comment type="subcellular location">
    <subcellularLocation>
        <location evidence="1">Cytoplasm</location>
    </subcellularLocation>
</comment>
<dbReference type="Pfam" id="PF02875">
    <property type="entry name" value="Mur_ligase_C"/>
    <property type="match status" value="1"/>
</dbReference>
<dbReference type="GO" id="GO:0009252">
    <property type="term" value="P:peptidoglycan biosynthetic process"/>
    <property type="evidence" value="ECO:0007669"/>
    <property type="project" value="UniProtKB-UniPathway"/>
</dbReference>
<evidence type="ECO:0000313" key="13">
    <source>
        <dbReference type="EMBL" id="CAB4919226.1"/>
    </source>
</evidence>
<evidence type="ECO:0000256" key="5">
    <source>
        <dbReference type="ARBA" id="ARBA00022598"/>
    </source>
</evidence>
<evidence type="ECO:0000256" key="3">
    <source>
        <dbReference type="ARBA" id="ARBA00012211"/>
    </source>
</evidence>
<feature type="domain" description="Mur ligase N-terminal catalytic" evidence="10">
    <location>
        <begin position="10"/>
        <end position="110"/>
    </location>
</feature>
<keyword evidence="6" id="KW-0547">Nucleotide-binding</keyword>
<dbReference type="SUPFAM" id="SSF53623">
    <property type="entry name" value="MurD-like peptide ligases, catalytic domain"/>
    <property type="match status" value="1"/>
</dbReference>
<evidence type="ECO:0000259" key="12">
    <source>
        <dbReference type="Pfam" id="PF08245"/>
    </source>
</evidence>
<evidence type="ECO:0000259" key="11">
    <source>
        <dbReference type="Pfam" id="PF02875"/>
    </source>
</evidence>
<dbReference type="InterPro" id="IPR004101">
    <property type="entry name" value="Mur_ligase_C"/>
</dbReference>
<keyword evidence="9" id="KW-0812">Transmembrane</keyword>
<feature type="domain" description="Mur ligase C-terminal" evidence="11">
    <location>
        <begin position="316"/>
        <end position="445"/>
    </location>
</feature>
<keyword evidence="7" id="KW-0067">ATP-binding</keyword>
<dbReference type="InterPro" id="IPR036565">
    <property type="entry name" value="Mur-like_cat_sf"/>
</dbReference>
<dbReference type="InterPro" id="IPR013221">
    <property type="entry name" value="Mur_ligase_cen"/>
</dbReference>
<name>A0A6J7HL30_9ZZZZ</name>
<evidence type="ECO:0000259" key="10">
    <source>
        <dbReference type="Pfam" id="PF01225"/>
    </source>
</evidence>
<dbReference type="EC" id="6.3.2.8" evidence="3"/>
<dbReference type="SUPFAM" id="SSF53244">
    <property type="entry name" value="MurD-like peptide ligases, peptide-binding domain"/>
    <property type="match status" value="1"/>
</dbReference>
<dbReference type="GO" id="GO:0005737">
    <property type="term" value="C:cytoplasm"/>
    <property type="evidence" value="ECO:0007669"/>
    <property type="project" value="UniProtKB-SubCell"/>
</dbReference>
<feature type="domain" description="Mur ligase central" evidence="12">
    <location>
        <begin position="114"/>
        <end position="293"/>
    </location>
</feature>
<evidence type="ECO:0000256" key="8">
    <source>
        <dbReference type="ARBA" id="ARBA00047833"/>
    </source>
</evidence>
<sequence length="463" mass="48165">MTDLASLGRVHILGIGGAGMSAIAHVMLARGVIVSGSDARDSRRLTALRALGAHVQVGHDVRYLSAGVVDTVVISTAIPAANPELVEARRLGLVVLSRAEALAAVMSGFRPIAVSGTHGKTTTTSMVTVALQNCGADPSFVIGSELNDSGANAHLGTGDAFVVEADESDGSFLQLAPYIGIVTNVEADHLDHYATIDDIEIAFLDFVQGLSGFAVICIDDDGGRRLADKARAAGVDVRTYGEAPDADYRTEIVDQSPTGWTFSVVHGGVRLGNVTLQVPGRHNVANATAAMAAGLGMGLPVEKLAYGLAGFSGTKRRFEFRGTQGDVRVFDDYAHHPTEVEATLLAARDVAAPGRVVVAFQAHRYTRTAAFAAEFGAALGLADEVVLLEVYAAGEAAIPGASGQSIAAHVPGSTSVVFEPSWSAVPERLVERARPGDIIMTMGAGDVSMLVPQILQALQDRGH</sequence>
<evidence type="ECO:0000256" key="7">
    <source>
        <dbReference type="ARBA" id="ARBA00022840"/>
    </source>
</evidence>
<dbReference type="InterPro" id="IPR050061">
    <property type="entry name" value="MurCDEF_pg_biosynth"/>
</dbReference>
<gene>
    <name evidence="13" type="ORF">UFOPK3610_01307</name>
</gene>
<dbReference type="PANTHER" id="PTHR43445:SF3">
    <property type="entry name" value="UDP-N-ACETYLMURAMATE--L-ALANINE LIGASE"/>
    <property type="match status" value="1"/>
</dbReference>
<protein>
    <recommendedName>
        <fullName evidence="3">UDP-N-acetylmuramate--L-alanine ligase</fullName>
        <ecNumber evidence="3">6.3.2.8</ecNumber>
    </recommendedName>
</protein>
<evidence type="ECO:0000256" key="4">
    <source>
        <dbReference type="ARBA" id="ARBA00022490"/>
    </source>
</evidence>
<feature type="transmembrane region" description="Helical" evidence="9">
    <location>
        <begin position="12"/>
        <end position="33"/>
    </location>
</feature>
<evidence type="ECO:0000256" key="2">
    <source>
        <dbReference type="ARBA" id="ARBA00004752"/>
    </source>
</evidence>
<proteinExistence type="inferred from homology"/>
<dbReference type="AlphaFoldDB" id="A0A6J7HL30"/>
<comment type="pathway">
    <text evidence="2">Cell wall biogenesis; peptidoglycan biosynthesis.</text>
</comment>
<evidence type="ECO:0000256" key="6">
    <source>
        <dbReference type="ARBA" id="ARBA00022741"/>
    </source>
</evidence>
<accession>A0A6J7HL30</accession>
<dbReference type="HAMAP" id="MF_00046">
    <property type="entry name" value="MurC"/>
    <property type="match status" value="1"/>
</dbReference>
<dbReference type="Pfam" id="PF01225">
    <property type="entry name" value="Mur_ligase"/>
    <property type="match status" value="1"/>
</dbReference>
<organism evidence="13">
    <name type="scientific">freshwater metagenome</name>
    <dbReference type="NCBI Taxonomy" id="449393"/>
    <lineage>
        <taxon>unclassified sequences</taxon>
        <taxon>metagenomes</taxon>
        <taxon>ecological metagenomes</taxon>
    </lineage>
</organism>
<keyword evidence="4" id="KW-0963">Cytoplasm</keyword>
<dbReference type="Pfam" id="PF08245">
    <property type="entry name" value="Mur_ligase_M"/>
    <property type="match status" value="1"/>
</dbReference>
<keyword evidence="9" id="KW-0472">Membrane</keyword>
<dbReference type="PANTHER" id="PTHR43445">
    <property type="entry name" value="UDP-N-ACETYLMURAMATE--L-ALANINE LIGASE-RELATED"/>
    <property type="match status" value="1"/>
</dbReference>
<dbReference type="InterPro" id="IPR036615">
    <property type="entry name" value="Mur_ligase_C_dom_sf"/>
</dbReference>
<dbReference type="Gene3D" id="3.40.50.720">
    <property type="entry name" value="NAD(P)-binding Rossmann-like Domain"/>
    <property type="match status" value="1"/>
</dbReference>
<dbReference type="Gene3D" id="3.90.190.20">
    <property type="entry name" value="Mur ligase, C-terminal domain"/>
    <property type="match status" value="1"/>
</dbReference>
<keyword evidence="5" id="KW-0436">Ligase</keyword>